<keyword evidence="1" id="KW-1015">Disulfide bond</keyword>
<gene>
    <name evidence="4" type="primary">LOC107382991</name>
</gene>
<dbReference type="GO" id="GO:0050776">
    <property type="term" value="P:regulation of immune response"/>
    <property type="evidence" value="ECO:0007669"/>
    <property type="project" value="TreeGrafter"/>
</dbReference>
<dbReference type="InterPro" id="IPR036056">
    <property type="entry name" value="Fibrinogen-like_C"/>
</dbReference>
<feature type="chain" id="PRO_5034859815" evidence="2">
    <location>
        <begin position="20"/>
        <end position="252"/>
    </location>
</feature>
<dbReference type="Proteomes" id="UP000694548">
    <property type="component" value="Chromosome sgr01"/>
</dbReference>
<feature type="signal peptide" evidence="2">
    <location>
        <begin position="1"/>
        <end position="19"/>
    </location>
</feature>
<accession>A0A8C6K7Q0</accession>
<evidence type="ECO:0000313" key="4">
    <source>
        <dbReference type="Ensembl" id="ENSNFUP00015001332.1"/>
    </source>
</evidence>
<reference evidence="4" key="1">
    <citation type="submission" date="2014-08" db="EMBL/GenBank/DDBJ databases">
        <authorList>
            <person name="Senf B."/>
            <person name="Petzold A."/>
            <person name="Downie B.R."/>
            <person name="Koch P."/>
            <person name="Platzer M."/>
        </authorList>
    </citation>
    <scope>NUCLEOTIDE SEQUENCE [LARGE SCALE GENOMIC DNA]</scope>
    <source>
        <strain evidence="4">GRZ</strain>
    </source>
</reference>
<evidence type="ECO:0000256" key="1">
    <source>
        <dbReference type="ARBA" id="ARBA00023157"/>
    </source>
</evidence>
<dbReference type="InterPro" id="IPR014716">
    <property type="entry name" value="Fibrinogen_a/b/g_C_1"/>
</dbReference>
<evidence type="ECO:0000256" key="2">
    <source>
        <dbReference type="SAM" id="SignalP"/>
    </source>
</evidence>
<dbReference type="GO" id="GO:0050868">
    <property type="term" value="P:negative regulation of T cell activation"/>
    <property type="evidence" value="ECO:0007669"/>
    <property type="project" value="TreeGrafter"/>
</dbReference>
<feature type="domain" description="Fibrinogen C-terminal" evidence="3">
    <location>
        <begin position="16"/>
        <end position="252"/>
    </location>
</feature>
<dbReference type="Gene3D" id="3.90.215.10">
    <property type="entry name" value="Gamma Fibrinogen, chain A, domain 1"/>
    <property type="match status" value="1"/>
</dbReference>
<dbReference type="NCBIfam" id="NF040941">
    <property type="entry name" value="GGGWT_bact"/>
    <property type="match status" value="1"/>
</dbReference>
<dbReference type="PANTHER" id="PTHR19143:SF263">
    <property type="entry name" value="FIBRINOGEN-LIKE PROTEIN 1"/>
    <property type="match status" value="1"/>
</dbReference>
<dbReference type="GeneTree" id="ENSGT00940000164836"/>
<dbReference type="Ensembl" id="ENSNFUT00015001444.1">
    <property type="protein sequence ID" value="ENSNFUP00015001332.1"/>
    <property type="gene ID" value="ENSNFUG00015000786.1"/>
</dbReference>
<dbReference type="CDD" id="cd00087">
    <property type="entry name" value="FReD"/>
    <property type="match status" value="1"/>
</dbReference>
<dbReference type="OrthoDB" id="7940501at2759"/>
<protein>
    <submittedName>
        <fullName evidence="4">Angiopoietin-related protein 5-like</fullName>
    </submittedName>
</protein>
<dbReference type="AlphaFoldDB" id="A0A8C6K7Q0"/>
<dbReference type="InterPro" id="IPR020837">
    <property type="entry name" value="Fibrinogen_CS"/>
</dbReference>
<name>A0A8C6K7Q0_NOTFU</name>
<dbReference type="PROSITE" id="PS51406">
    <property type="entry name" value="FIBRINOGEN_C_2"/>
    <property type="match status" value="1"/>
</dbReference>
<dbReference type="PROSITE" id="PS00514">
    <property type="entry name" value="FIBRINOGEN_C_1"/>
    <property type="match status" value="1"/>
</dbReference>
<dbReference type="PANTHER" id="PTHR19143">
    <property type="entry name" value="FIBRINOGEN/TENASCIN/ANGIOPOEITIN"/>
    <property type="match status" value="1"/>
</dbReference>
<evidence type="ECO:0000313" key="5">
    <source>
        <dbReference type="Proteomes" id="UP000694548"/>
    </source>
</evidence>
<dbReference type="SMART" id="SM00186">
    <property type="entry name" value="FBG"/>
    <property type="match status" value="1"/>
</dbReference>
<proteinExistence type="predicted"/>
<reference evidence="4" key="3">
    <citation type="submission" date="2025-09" db="UniProtKB">
        <authorList>
            <consortium name="Ensembl"/>
        </authorList>
    </citation>
    <scope>IDENTIFICATION</scope>
</reference>
<dbReference type="PROSITE" id="PS51257">
    <property type="entry name" value="PROKAR_LIPOPROTEIN"/>
    <property type="match status" value="1"/>
</dbReference>
<dbReference type="InterPro" id="IPR002181">
    <property type="entry name" value="Fibrinogen_a/b/g_C_dom"/>
</dbReference>
<keyword evidence="5" id="KW-1185">Reference proteome</keyword>
<dbReference type="InterPro" id="IPR050373">
    <property type="entry name" value="Fibrinogen_C-term_domain"/>
</dbReference>
<reference evidence="4" key="2">
    <citation type="submission" date="2025-08" db="UniProtKB">
        <authorList>
            <consortium name="Ensembl"/>
        </authorList>
    </citation>
    <scope>IDENTIFICATION</scope>
</reference>
<dbReference type="SUPFAM" id="SSF56496">
    <property type="entry name" value="Fibrinogen C-terminal domain-like"/>
    <property type="match status" value="1"/>
</dbReference>
<evidence type="ECO:0000259" key="3">
    <source>
        <dbReference type="PROSITE" id="PS51406"/>
    </source>
</evidence>
<dbReference type="Pfam" id="PF00147">
    <property type="entry name" value="Fibrinogen_C"/>
    <property type="match status" value="1"/>
</dbReference>
<keyword evidence="2" id="KW-0732">Signal</keyword>
<sequence length="252" mass="28408">MKILVSMLLLGVSVMAGGACFPNDCSQIIRQQKRACSGIYDIQPAGASAPFEVYCEMRIDGGWTVFQMRTGASLSFDREWHAYKNGFGNPAEDHWLGLEKVYNLTKDTTRMWTLRVDLWDFEGGNAYAEYRNFRLGDEQSAYSLQVGKYRGTAGDAIRGAHLGIDQNGYGFSTFDRDNDGCSPCIFDNIAIRHCVSSEGGGWWYSQCGSASLNGEWHHFGEHIGWSSGLHWETWKHARYSAKATRMMIRSEY</sequence>
<organism evidence="4 5">
    <name type="scientific">Nothobranchius furzeri</name>
    <name type="common">Turquoise killifish</name>
    <dbReference type="NCBI Taxonomy" id="105023"/>
    <lineage>
        <taxon>Eukaryota</taxon>
        <taxon>Metazoa</taxon>
        <taxon>Chordata</taxon>
        <taxon>Craniata</taxon>
        <taxon>Vertebrata</taxon>
        <taxon>Euteleostomi</taxon>
        <taxon>Actinopterygii</taxon>
        <taxon>Neopterygii</taxon>
        <taxon>Teleostei</taxon>
        <taxon>Neoteleostei</taxon>
        <taxon>Acanthomorphata</taxon>
        <taxon>Ovalentaria</taxon>
        <taxon>Atherinomorphae</taxon>
        <taxon>Cyprinodontiformes</taxon>
        <taxon>Nothobranchiidae</taxon>
        <taxon>Nothobranchius</taxon>
    </lineage>
</organism>
<dbReference type="GO" id="GO:0005615">
    <property type="term" value="C:extracellular space"/>
    <property type="evidence" value="ECO:0007669"/>
    <property type="project" value="TreeGrafter"/>
</dbReference>